<accession>Q0A5H7</accession>
<dbReference type="PROSITE" id="PS50206">
    <property type="entry name" value="RHODANESE_3"/>
    <property type="match status" value="1"/>
</dbReference>
<feature type="transmembrane region" description="Helical" evidence="1">
    <location>
        <begin position="12"/>
        <end position="31"/>
    </location>
</feature>
<evidence type="ECO:0000259" key="2">
    <source>
        <dbReference type="PROSITE" id="PS50206"/>
    </source>
</evidence>
<protein>
    <submittedName>
        <fullName evidence="3">Rhodanese domain protein</fullName>
    </submittedName>
</protein>
<dbReference type="InterPro" id="IPR036873">
    <property type="entry name" value="Rhodanese-like_dom_sf"/>
</dbReference>
<dbReference type="EMBL" id="CP000453">
    <property type="protein sequence ID" value="ABI57910.1"/>
    <property type="molecule type" value="Genomic_DNA"/>
</dbReference>
<dbReference type="SUPFAM" id="SSF52821">
    <property type="entry name" value="Rhodanese/Cell cycle control phosphatase"/>
    <property type="match status" value="1"/>
</dbReference>
<feature type="domain" description="Rhodanese" evidence="2">
    <location>
        <begin position="50"/>
        <end position="140"/>
    </location>
</feature>
<keyword evidence="4" id="KW-1185">Reference proteome</keyword>
<name>Q0A5H7_ALKEH</name>
<keyword evidence="1" id="KW-0472">Membrane</keyword>
<gene>
    <name evidence="3" type="ordered locus">Mlg_2570</name>
</gene>
<dbReference type="Proteomes" id="UP000001962">
    <property type="component" value="Chromosome"/>
</dbReference>
<dbReference type="PANTHER" id="PTHR43031">
    <property type="entry name" value="FAD-DEPENDENT OXIDOREDUCTASE"/>
    <property type="match status" value="1"/>
</dbReference>
<dbReference type="InterPro" id="IPR001763">
    <property type="entry name" value="Rhodanese-like_dom"/>
</dbReference>
<evidence type="ECO:0000313" key="3">
    <source>
        <dbReference type="EMBL" id="ABI57910.1"/>
    </source>
</evidence>
<organism evidence="3 4">
    <name type="scientific">Alkalilimnicola ehrlichii (strain ATCC BAA-1101 / DSM 17681 / MLHE-1)</name>
    <dbReference type="NCBI Taxonomy" id="187272"/>
    <lineage>
        <taxon>Bacteria</taxon>
        <taxon>Pseudomonadati</taxon>
        <taxon>Pseudomonadota</taxon>
        <taxon>Gammaproteobacteria</taxon>
        <taxon>Chromatiales</taxon>
        <taxon>Ectothiorhodospiraceae</taxon>
        <taxon>Alkalilimnicola</taxon>
    </lineage>
</organism>
<dbReference type="RefSeq" id="WP_011630303.1">
    <property type="nucleotide sequence ID" value="NC_008340.1"/>
</dbReference>
<dbReference type="Pfam" id="PF00581">
    <property type="entry name" value="Rhodanese"/>
    <property type="match status" value="1"/>
</dbReference>
<dbReference type="KEGG" id="aeh:Mlg_2570"/>
<dbReference type="AlphaFoldDB" id="Q0A5H7"/>
<dbReference type="SMART" id="SM00450">
    <property type="entry name" value="RHOD"/>
    <property type="match status" value="1"/>
</dbReference>
<dbReference type="CDD" id="cd00158">
    <property type="entry name" value="RHOD"/>
    <property type="match status" value="1"/>
</dbReference>
<proteinExistence type="predicted"/>
<reference evidence="4" key="1">
    <citation type="submission" date="2006-08" db="EMBL/GenBank/DDBJ databases">
        <title>Complete sequence of Alkalilimnicola ehrilichei MLHE-1.</title>
        <authorList>
            <person name="Copeland A."/>
            <person name="Lucas S."/>
            <person name="Lapidus A."/>
            <person name="Barry K."/>
            <person name="Detter J.C."/>
            <person name="Glavina del Rio T."/>
            <person name="Hammon N."/>
            <person name="Israni S."/>
            <person name="Dalin E."/>
            <person name="Tice H."/>
            <person name="Pitluck S."/>
            <person name="Sims D."/>
            <person name="Brettin T."/>
            <person name="Bruce D."/>
            <person name="Han C."/>
            <person name="Tapia R."/>
            <person name="Gilna P."/>
            <person name="Schmutz J."/>
            <person name="Larimer F."/>
            <person name="Land M."/>
            <person name="Hauser L."/>
            <person name="Kyrpides N."/>
            <person name="Mikhailova N."/>
            <person name="Oremland R.S."/>
            <person name="Hoeft S.E."/>
            <person name="Switzer-Blum J."/>
            <person name="Kulp T."/>
            <person name="King G."/>
            <person name="Tabita R."/>
            <person name="Witte B."/>
            <person name="Santini J.M."/>
            <person name="Basu P."/>
            <person name="Hollibaugh J.T."/>
            <person name="Xie G."/>
            <person name="Stolz J.F."/>
            <person name="Richardson P."/>
        </authorList>
    </citation>
    <scope>NUCLEOTIDE SEQUENCE [LARGE SCALE GENOMIC DNA]</scope>
    <source>
        <strain evidence="4">ATCC BAA-1101 / DSM 17681 / MLHE-1</strain>
    </source>
</reference>
<dbReference type="PANTHER" id="PTHR43031:SF18">
    <property type="entry name" value="RHODANESE-RELATED SULFURTRANSFERASES"/>
    <property type="match status" value="1"/>
</dbReference>
<evidence type="ECO:0000313" key="4">
    <source>
        <dbReference type="Proteomes" id="UP000001962"/>
    </source>
</evidence>
<keyword evidence="1" id="KW-1133">Transmembrane helix</keyword>
<dbReference type="HOGENOM" id="CLU_089574_1_5_6"/>
<dbReference type="OrthoDB" id="9808735at2"/>
<dbReference type="eggNOG" id="COG0607">
    <property type="taxonomic scope" value="Bacteria"/>
</dbReference>
<dbReference type="Gene3D" id="3.40.250.10">
    <property type="entry name" value="Rhodanese-like domain"/>
    <property type="match status" value="1"/>
</dbReference>
<sequence length="151" mass="17343">MEQLLEFITDNWMLVLAFVLILGYWVGAEIYHFSSGVKTITPETATQLYNRDNALFVDIRNNTEYRKSHLPGAFHMPSTEVDQLLEKLRRHESRPLIVYDANGLQANKTARRLRKAGFETVYQLKTGLTGWESAGYPMERGRTKPKPNPKG</sequence>
<evidence type="ECO:0000256" key="1">
    <source>
        <dbReference type="SAM" id="Phobius"/>
    </source>
</evidence>
<dbReference type="InterPro" id="IPR050229">
    <property type="entry name" value="GlpE_sulfurtransferase"/>
</dbReference>
<keyword evidence="1" id="KW-0812">Transmembrane</keyword>